<evidence type="ECO:0000256" key="2">
    <source>
        <dbReference type="ARBA" id="ARBA00022448"/>
    </source>
</evidence>
<dbReference type="PROSITE" id="PS51847">
    <property type="entry name" value="SMP"/>
    <property type="match status" value="1"/>
</dbReference>
<dbReference type="SMART" id="SM00239">
    <property type="entry name" value="C2"/>
    <property type="match status" value="2"/>
</dbReference>
<dbReference type="CDD" id="cd04052">
    <property type="entry name" value="C2B_Tricalbin-like"/>
    <property type="match status" value="1"/>
</dbReference>
<feature type="compositionally biased region" description="Basic and acidic residues" evidence="11">
    <location>
        <begin position="1138"/>
        <end position="1156"/>
    </location>
</feature>
<feature type="transmembrane region" description="Helical" evidence="12">
    <location>
        <begin position="370"/>
        <end position="388"/>
    </location>
</feature>
<feature type="domain" description="C2" evidence="13">
    <location>
        <begin position="467"/>
        <end position="596"/>
    </location>
</feature>
<evidence type="ECO:0000256" key="12">
    <source>
        <dbReference type="SAM" id="Phobius"/>
    </source>
</evidence>
<evidence type="ECO:0000256" key="6">
    <source>
        <dbReference type="ARBA" id="ARBA00022824"/>
    </source>
</evidence>
<evidence type="ECO:0000256" key="4">
    <source>
        <dbReference type="ARBA" id="ARBA00022692"/>
    </source>
</evidence>
<feature type="compositionally biased region" description="Basic and acidic residues" evidence="11">
    <location>
        <begin position="30"/>
        <end position="48"/>
    </location>
</feature>
<evidence type="ECO:0000256" key="3">
    <source>
        <dbReference type="ARBA" id="ARBA00022553"/>
    </source>
</evidence>
<dbReference type="InterPro" id="IPR037765">
    <property type="entry name" value="C2B_Tricalbin"/>
</dbReference>
<reference evidence="15" key="1">
    <citation type="journal article" date="2023" name="Genome Biol. Evol.">
        <title>First Whole Genome Sequence and Flow Cytometry Genome Size Data for the Lichen-Forming Fungus Ramalina farinacea (Ascomycota).</title>
        <authorList>
            <person name="Llewellyn T."/>
            <person name="Mian S."/>
            <person name="Hill R."/>
            <person name="Leitch I.J."/>
            <person name="Gaya E."/>
        </authorList>
    </citation>
    <scope>NUCLEOTIDE SEQUENCE</scope>
    <source>
        <strain evidence="15">LIQ254RAFAR</strain>
    </source>
</reference>
<evidence type="ECO:0000313" key="15">
    <source>
        <dbReference type="EMBL" id="MDI1492067.1"/>
    </source>
</evidence>
<dbReference type="Proteomes" id="UP001161017">
    <property type="component" value="Unassembled WGS sequence"/>
</dbReference>
<dbReference type="GO" id="GO:0061817">
    <property type="term" value="P:endoplasmic reticulum-plasma membrane tethering"/>
    <property type="evidence" value="ECO:0007669"/>
    <property type="project" value="InterPro"/>
</dbReference>
<keyword evidence="3" id="KW-0597">Phosphoprotein</keyword>
<dbReference type="GO" id="GO:0008289">
    <property type="term" value="F:lipid binding"/>
    <property type="evidence" value="ECO:0007669"/>
    <property type="project" value="UniProtKB-KW"/>
</dbReference>
<evidence type="ECO:0000256" key="8">
    <source>
        <dbReference type="ARBA" id="ARBA00023055"/>
    </source>
</evidence>
<evidence type="ECO:0000256" key="10">
    <source>
        <dbReference type="ARBA" id="ARBA00023136"/>
    </source>
</evidence>
<keyword evidence="16" id="KW-1185">Reference proteome</keyword>
<evidence type="ECO:0000256" key="7">
    <source>
        <dbReference type="ARBA" id="ARBA00022989"/>
    </source>
</evidence>
<feature type="compositionally biased region" description="Basic and acidic residues" evidence="11">
    <location>
        <begin position="1039"/>
        <end position="1051"/>
    </location>
</feature>
<dbReference type="Gene3D" id="2.60.40.150">
    <property type="entry name" value="C2 domain"/>
    <property type="match status" value="2"/>
</dbReference>
<feature type="region of interest" description="Disordered" evidence="11">
    <location>
        <begin position="628"/>
        <end position="650"/>
    </location>
</feature>
<feature type="region of interest" description="Disordered" evidence="11">
    <location>
        <begin position="1188"/>
        <end position="1209"/>
    </location>
</feature>
<dbReference type="InterPro" id="IPR031468">
    <property type="entry name" value="SMP_LBD"/>
</dbReference>
<feature type="region of interest" description="Disordered" evidence="11">
    <location>
        <begin position="1075"/>
        <end position="1169"/>
    </location>
</feature>
<feature type="region of interest" description="Disordered" evidence="11">
    <location>
        <begin position="1017"/>
        <end position="1054"/>
    </location>
</feature>
<dbReference type="SUPFAM" id="SSF49562">
    <property type="entry name" value="C2 domain (Calcium/lipid-binding domain, CaLB)"/>
    <property type="match status" value="2"/>
</dbReference>
<dbReference type="Pfam" id="PF25331">
    <property type="entry name" value="C2_Mug190_3rd"/>
    <property type="match status" value="1"/>
</dbReference>
<feature type="region of interest" description="Disordered" evidence="11">
    <location>
        <begin position="1"/>
        <end position="81"/>
    </location>
</feature>
<protein>
    <submittedName>
        <fullName evidence="15">Uncharacterized protein</fullName>
    </submittedName>
</protein>
<dbReference type="Pfam" id="PF00168">
    <property type="entry name" value="C2"/>
    <property type="match status" value="2"/>
</dbReference>
<dbReference type="InterPro" id="IPR057349">
    <property type="entry name" value="C2_Mug190_3rd"/>
</dbReference>
<dbReference type="GO" id="GO:0005789">
    <property type="term" value="C:endoplasmic reticulum membrane"/>
    <property type="evidence" value="ECO:0007669"/>
    <property type="project" value="UniProtKB-SubCell"/>
</dbReference>
<dbReference type="CDD" id="cd21676">
    <property type="entry name" value="SMP_Mug190"/>
    <property type="match status" value="1"/>
</dbReference>
<evidence type="ECO:0000259" key="14">
    <source>
        <dbReference type="PROSITE" id="PS51847"/>
    </source>
</evidence>
<dbReference type="PANTHER" id="PTHR47348:SF3">
    <property type="entry name" value="MEIOTICALLY UP-REGULATED GENE 190 PROTEIN"/>
    <property type="match status" value="1"/>
</dbReference>
<keyword evidence="5" id="KW-0677">Repeat</keyword>
<keyword evidence="10 12" id="KW-0472">Membrane</keyword>
<accession>A0AA43QTR3</accession>
<keyword evidence="2" id="KW-0813">Transport</keyword>
<dbReference type="PANTHER" id="PTHR47348">
    <property type="entry name" value="MEIOTICALLY UP-REGULATED GENE 190 PROTEIN"/>
    <property type="match status" value="1"/>
</dbReference>
<feature type="compositionally biased region" description="Polar residues" evidence="11">
    <location>
        <begin position="70"/>
        <end position="80"/>
    </location>
</feature>
<gene>
    <name evidence="15" type="ORF">OHK93_003278</name>
</gene>
<keyword evidence="8" id="KW-0445">Lipid transport</keyword>
<name>A0AA43QTR3_9LECA</name>
<evidence type="ECO:0000256" key="9">
    <source>
        <dbReference type="ARBA" id="ARBA00023121"/>
    </source>
</evidence>
<feature type="compositionally biased region" description="Basic and acidic residues" evidence="11">
    <location>
        <begin position="1075"/>
        <end position="1094"/>
    </location>
</feature>
<dbReference type="PROSITE" id="PS50004">
    <property type="entry name" value="C2"/>
    <property type="match status" value="2"/>
</dbReference>
<dbReference type="InterPro" id="IPR035892">
    <property type="entry name" value="C2_domain_sf"/>
</dbReference>
<sequence length="1209" mass="133786">MAEQQQQHAPGGYYSGKNKIPDIKTFVQNLDKDKKDRDAKLTEQKKQDALGGSEAHPHQETNAGKKGTLRTVTDPTTQKEVQIEDVDTDFMKAVEDPQLSVPNANLGKKTPIQTSANQANPEYAHNQDVTAPPDPVVEGSTSDVPIHGEKTNILFHPTPSVSYEPMFASLETRAGGLCIGVTVAIVILGKMFGGRLLGLIPLAMCISSGIWLWMKEVVRKGREVEWSSEQSRGETATANLLPESVEWMNTLLGIVWGLINPDMFAAVADTLEDVMGASVPGVIENVRVAEINQGNNPIRILSLRALPDTHVKELKQSIHEENKKTKDPQEAAADEEGGDYYNLEASFAYHAKPSGADDTSAKARNMHMQLVFYLGIKGLFGVPLPIFVELQGLVGTVRLRLQMTPEPPFLKTLTFTLMGLPQVQAGCIPMVQKGVNILNLPLISNFVNYAIGAAASMYVAPKSMALDLGAMLQGDDIAKDVLALGVMWIRIHRAKGLSKQDRRGSKGGGSDPYITLSFSKYGKPMYCTRVITDDLNPIWEETAALLVSPEYIRADEQLSVELWDSDRSSADDIVGKVELSMQKMIQHPGKMYPQVSKLAGMDSDSEMPGELHWEVGYFAKPKIRPALRTDGKNPNLPEHLRDAPELQDEKGTIDNEEKDAVSHTPPDPLWPTGICSVVVHQIVNLELENIQGSNGKRSGREYEPAKAAGEITEEVGKSLPSSYCTILFNDKLVYRTRAKVVSSKPIFNAGTEQFMRDWRSGIVTVTVRDQRHRQHDPILGVVPLRLSDILQTSSQVTRWYPLDGGIGFGRVRISLLFRSIETRLPPNMLGWDVGTFEFASSRIVATGYHSNAKLKMRTGGSIGQIGRTQCQTLPEGDGVFWDIAKKDGKNNVRLPVKFRYRSPVVFEFHSSGKRGAAAYSIIWLHHLVDNTPVDINIPIWTTKNGARLTQNYVTEENITAKTVPGLEDIQEIGRLHFRCQFKAGTDESHESFISDNDSRETYETFEACLAEGVREQKVTKQVPPKVEELHEQSLTQSRDVLKEAEPGERKKWVTKTGEDWSGAFTHDPKAYMDSAGRKRAEPGVDQPIHDPHDPSDDDDNIPDSDVDNDGEDSDSSSDLGVHAAGNQKSEQDLNGADSNRDTSPKAEKQREMANKKTEKRKNRGLRQWKPVRNLVFAKDEAKFAAKKINNKFTGGLSGREPQVESETGK</sequence>
<dbReference type="EMBL" id="JAPUFD010000016">
    <property type="protein sequence ID" value="MDI1492067.1"/>
    <property type="molecule type" value="Genomic_DNA"/>
</dbReference>
<feature type="compositionally biased region" description="Basic and acidic residues" evidence="11">
    <location>
        <begin position="638"/>
        <end position="650"/>
    </location>
</feature>
<comment type="caution">
    <text evidence="15">The sequence shown here is derived from an EMBL/GenBank/DDBJ whole genome shotgun (WGS) entry which is preliminary data.</text>
</comment>
<proteinExistence type="predicted"/>
<dbReference type="GO" id="GO:0006869">
    <property type="term" value="P:lipid transport"/>
    <property type="evidence" value="ECO:0007669"/>
    <property type="project" value="UniProtKB-KW"/>
</dbReference>
<dbReference type="AlphaFoldDB" id="A0AA43QTR3"/>
<dbReference type="InterPro" id="IPR037767">
    <property type="entry name" value="C2A_Mug190-like"/>
</dbReference>
<evidence type="ECO:0000256" key="11">
    <source>
        <dbReference type="SAM" id="MobiDB-lite"/>
    </source>
</evidence>
<keyword evidence="9" id="KW-0446">Lipid-binding</keyword>
<feature type="transmembrane region" description="Helical" evidence="12">
    <location>
        <begin position="198"/>
        <end position="214"/>
    </location>
</feature>
<feature type="compositionally biased region" description="Acidic residues" evidence="11">
    <location>
        <begin position="1095"/>
        <end position="1115"/>
    </location>
</feature>
<keyword evidence="7 12" id="KW-1133">Transmembrane helix</keyword>
<evidence type="ECO:0000259" key="13">
    <source>
        <dbReference type="PROSITE" id="PS50004"/>
    </source>
</evidence>
<dbReference type="Pfam" id="PF25669">
    <property type="entry name" value="SMP_MUG190-like"/>
    <property type="match status" value="1"/>
</dbReference>
<keyword evidence="4 12" id="KW-0812">Transmembrane</keyword>
<keyword evidence="6" id="KW-0256">Endoplasmic reticulum</keyword>
<dbReference type="CDD" id="cd04041">
    <property type="entry name" value="C2A_fungal"/>
    <property type="match status" value="1"/>
</dbReference>
<evidence type="ECO:0000313" key="16">
    <source>
        <dbReference type="Proteomes" id="UP001161017"/>
    </source>
</evidence>
<feature type="domain" description="SMP-LTD" evidence="14">
    <location>
        <begin position="241"/>
        <end position="469"/>
    </location>
</feature>
<dbReference type="InterPro" id="IPR000008">
    <property type="entry name" value="C2_dom"/>
</dbReference>
<comment type="subcellular location">
    <subcellularLocation>
        <location evidence="1">Endoplasmic reticulum membrane</location>
    </subcellularLocation>
</comment>
<evidence type="ECO:0000256" key="5">
    <source>
        <dbReference type="ARBA" id="ARBA00022737"/>
    </source>
</evidence>
<evidence type="ECO:0000256" key="1">
    <source>
        <dbReference type="ARBA" id="ARBA00004586"/>
    </source>
</evidence>
<feature type="domain" description="C2" evidence="13">
    <location>
        <begin position="655"/>
        <end position="800"/>
    </location>
</feature>
<feature type="compositionally biased region" description="Basic residues" evidence="11">
    <location>
        <begin position="1157"/>
        <end position="1166"/>
    </location>
</feature>
<organism evidence="15 16">
    <name type="scientific">Ramalina farinacea</name>
    <dbReference type="NCBI Taxonomy" id="258253"/>
    <lineage>
        <taxon>Eukaryota</taxon>
        <taxon>Fungi</taxon>
        <taxon>Dikarya</taxon>
        <taxon>Ascomycota</taxon>
        <taxon>Pezizomycotina</taxon>
        <taxon>Lecanoromycetes</taxon>
        <taxon>OSLEUM clade</taxon>
        <taxon>Lecanoromycetidae</taxon>
        <taxon>Lecanorales</taxon>
        <taxon>Lecanorineae</taxon>
        <taxon>Ramalinaceae</taxon>
        <taxon>Ramalina</taxon>
    </lineage>
</organism>